<protein>
    <submittedName>
        <fullName evidence="1">Uncharacterized protein</fullName>
    </submittedName>
</protein>
<comment type="caution">
    <text evidence="1">The sequence shown here is derived from an EMBL/GenBank/DDBJ whole genome shotgun (WGS) entry which is preliminary data.</text>
</comment>
<evidence type="ECO:0000313" key="2">
    <source>
        <dbReference type="Proteomes" id="UP001526426"/>
    </source>
</evidence>
<name>A0ABT3LB93_9CYAN</name>
<sequence length="195" mass="22877">MPVTTSYYESVLAEYSNREAAIALLKQHRPYLEMIPSMRRPYESVLVLPLPVARIRHPKTGDAVYNAHSFTPNTALQLPCDLAILMCDPEWKIKMGVEILVFIHRPQEDFSDLLMRWRRTQVHLDKDYEWIMPHRYEHILSEGSEKVYPLFIVFEGTPKRIQKGLDGACLPYIMRSDFVPEPEEEEIEEFLRENG</sequence>
<accession>A0ABT3LB93</accession>
<organism evidence="1 2">
    <name type="scientific">Spirulina subsalsa FACHB-351</name>
    <dbReference type="NCBI Taxonomy" id="234711"/>
    <lineage>
        <taxon>Bacteria</taxon>
        <taxon>Bacillati</taxon>
        <taxon>Cyanobacteriota</taxon>
        <taxon>Cyanophyceae</taxon>
        <taxon>Spirulinales</taxon>
        <taxon>Spirulinaceae</taxon>
        <taxon>Spirulina</taxon>
    </lineage>
</organism>
<evidence type="ECO:0000313" key="1">
    <source>
        <dbReference type="EMBL" id="MCW6038382.1"/>
    </source>
</evidence>
<dbReference type="Proteomes" id="UP001526426">
    <property type="component" value="Unassembled WGS sequence"/>
</dbReference>
<proteinExistence type="predicted"/>
<keyword evidence="2" id="KW-1185">Reference proteome</keyword>
<gene>
    <name evidence="1" type="ORF">K4A83_19190</name>
</gene>
<dbReference type="RefSeq" id="WP_265266289.1">
    <property type="nucleotide sequence ID" value="NZ_JAIHOM010000131.1"/>
</dbReference>
<reference evidence="1 2" key="1">
    <citation type="submission" date="2021-08" db="EMBL/GenBank/DDBJ databases">
        <title>Draft genome sequence of Spirulina subsalsa with high tolerance to salinity and hype-accumulation of phycocyanin.</title>
        <authorList>
            <person name="Pei H."/>
            <person name="Jiang L."/>
        </authorList>
    </citation>
    <scope>NUCLEOTIDE SEQUENCE [LARGE SCALE GENOMIC DNA]</scope>
    <source>
        <strain evidence="1 2">FACHB-351</strain>
    </source>
</reference>
<dbReference type="EMBL" id="JAIHOM010000131">
    <property type="protein sequence ID" value="MCW6038382.1"/>
    <property type="molecule type" value="Genomic_DNA"/>
</dbReference>